<name>A0A927B9G0_9BACT</name>
<evidence type="ECO:0000313" key="2">
    <source>
        <dbReference type="Proteomes" id="UP000612233"/>
    </source>
</evidence>
<proteinExistence type="predicted"/>
<sequence>MKHPLSLLGLLLLLAAGACTRRSLVPIEPLALRTPAYHPRSVPAPVASVPAQVPAQRLAVVIPPARVAPTRDQVISDLYERTYQELAKMLSGTYPLSFKRAVFLTENAYFDDRLSYAEFSQHISALAQVCRVLKANNDPFFLYNEDDRENVARNAAIFRLMKDTITVGKGLRLLPYRYDFEDFDGDRNWAKMFVSKLLVTHSGNCHSLPYLYKILADETGAQTWLSLAPNHIYLKQRDQKDGFYNTELTSYTFPTDGWLMASGYVSKETIVSGIYMDTLSAKQNVVLCLVDLAKGYERKVSSDSSAAFVRKCTALALHHFPQYINAQLLQAETLRGEFERQTNAADARAAFAAMETAYTRIFETGYREMPAQMYADWLHSVLDEKGKYQRKH</sequence>
<accession>A0A927B9G0</accession>
<dbReference type="EMBL" id="JACXAD010000001">
    <property type="protein sequence ID" value="MBD2766321.1"/>
    <property type="molecule type" value="Genomic_DNA"/>
</dbReference>
<evidence type="ECO:0000313" key="1">
    <source>
        <dbReference type="EMBL" id="MBD2766321.1"/>
    </source>
</evidence>
<protein>
    <submittedName>
        <fullName evidence="1">Uncharacterized protein</fullName>
    </submittedName>
</protein>
<comment type="caution">
    <text evidence="1">The sequence shown here is derived from an EMBL/GenBank/DDBJ whole genome shotgun (WGS) entry which is preliminary data.</text>
</comment>
<reference evidence="1" key="1">
    <citation type="submission" date="2020-09" db="EMBL/GenBank/DDBJ databases">
        <authorList>
            <person name="Kim M.K."/>
        </authorList>
    </citation>
    <scope>NUCLEOTIDE SEQUENCE</scope>
    <source>
        <strain evidence="1">BT664</strain>
    </source>
</reference>
<dbReference type="Proteomes" id="UP000612233">
    <property type="component" value="Unassembled WGS sequence"/>
</dbReference>
<dbReference type="PROSITE" id="PS51257">
    <property type="entry name" value="PROKAR_LIPOPROTEIN"/>
    <property type="match status" value="1"/>
</dbReference>
<keyword evidence="2" id="KW-1185">Reference proteome</keyword>
<dbReference type="RefSeq" id="WP_191003154.1">
    <property type="nucleotide sequence ID" value="NZ_JACXAD010000001.1"/>
</dbReference>
<organism evidence="1 2">
    <name type="scientific">Hymenobacter montanus</name>
    <dbReference type="NCBI Taxonomy" id="2771359"/>
    <lineage>
        <taxon>Bacteria</taxon>
        <taxon>Pseudomonadati</taxon>
        <taxon>Bacteroidota</taxon>
        <taxon>Cytophagia</taxon>
        <taxon>Cytophagales</taxon>
        <taxon>Hymenobacteraceae</taxon>
        <taxon>Hymenobacter</taxon>
    </lineage>
</organism>
<gene>
    <name evidence="1" type="ORF">IC235_00260</name>
</gene>
<dbReference type="AlphaFoldDB" id="A0A927B9G0"/>